<dbReference type="Gene3D" id="1.20.1250.20">
    <property type="entry name" value="MFS general substrate transporter like domains"/>
    <property type="match status" value="1"/>
</dbReference>
<evidence type="ECO:0000256" key="4">
    <source>
        <dbReference type="ARBA" id="ARBA00023136"/>
    </source>
</evidence>
<feature type="transmembrane region" description="Helical" evidence="6">
    <location>
        <begin position="354"/>
        <end position="377"/>
    </location>
</feature>
<dbReference type="GO" id="GO:0022857">
    <property type="term" value="F:transmembrane transporter activity"/>
    <property type="evidence" value="ECO:0007669"/>
    <property type="project" value="InterPro"/>
</dbReference>
<feature type="transmembrane region" description="Helical" evidence="6">
    <location>
        <begin position="128"/>
        <end position="150"/>
    </location>
</feature>
<comment type="subcellular location">
    <subcellularLocation>
        <location evidence="1">Membrane</location>
        <topology evidence="1">Multi-pass membrane protein</topology>
    </subcellularLocation>
</comment>
<evidence type="ECO:0000313" key="7">
    <source>
        <dbReference type="EMBL" id="KAK3099815.1"/>
    </source>
</evidence>
<keyword evidence="4 6" id="KW-0472">Membrane</keyword>
<reference evidence="7" key="1">
    <citation type="submission" date="2019-08" db="EMBL/GenBank/DDBJ databases">
        <title>The improved chromosome-level genome for the pearl oyster Pinctada fucata martensii using PacBio sequencing and Hi-C.</title>
        <authorList>
            <person name="Zheng Z."/>
        </authorList>
    </citation>
    <scope>NUCLEOTIDE SEQUENCE</scope>
    <source>
        <strain evidence="7">ZZ-2019</strain>
        <tissue evidence="7">Adductor muscle</tissue>
    </source>
</reference>
<dbReference type="SUPFAM" id="SSF103473">
    <property type="entry name" value="MFS general substrate transporter"/>
    <property type="match status" value="1"/>
</dbReference>
<protein>
    <recommendedName>
        <fullName evidence="9">Proton-coupled folate transporter-like protein</fullName>
    </recommendedName>
</protein>
<dbReference type="Proteomes" id="UP001186944">
    <property type="component" value="Unassembled WGS sequence"/>
</dbReference>
<dbReference type="InterPro" id="IPR011701">
    <property type="entry name" value="MFS"/>
</dbReference>
<evidence type="ECO:0000256" key="5">
    <source>
        <dbReference type="SAM" id="MobiDB-lite"/>
    </source>
</evidence>
<dbReference type="PANTHER" id="PTHR23507">
    <property type="entry name" value="ZGC:174356"/>
    <property type="match status" value="1"/>
</dbReference>
<evidence type="ECO:0000256" key="3">
    <source>
        <dbReference type="ARBA" id="ARBA00022989"/>
    </source>
</evidence>
<dbReference type="EMBL" id="VSWD01000006">
    <property type="protein sequence ID" value="KAK3099815.1"/>
    <property type="molecule type" value="Genomic_DNA"/>
</dbReference>
<evidence type="ECO:0000256" key="1">
    <source>
        <dbReference type="ARBA" id="ARBA00004141"/>
    </source>
</evidence>
<feature type="transmembrane region" description="Helical" evidence="6">
    <location>
        <begin position="283"/>
        <end position="307"/>
    </location>
</feature>
<accession>A0AA89BZ61</accession>
<evidence type="ECO:0008006" key="9">
    <source>
        <dbReference type="Google" id="ProtNLM"/>
    </source>
</evidence>
<dbReference type="PANTHER" id="PTHR23507:SF1">
    <property type="entry name" value="FI18259P1-RELATED"/>
    <property type="match status" value="1"/>
</dbReference>
<feature type="transmembrane region" description="Helical" evidence="6">
    <location>
        <begin position="222"/>
        <end position="242"/>
    </location>
</feature>
<feature type="region of interest" description="Disordered" evidence="5">
    <location>
        <begin position="1"/>
        <end position="21"/>
    </location>
</feature>
<evidence type="ECO:0000256" key="2">
    <source>
        <dbReference type="ARBA" id="ARBA00022692"/>
    </source>
</evidence>
<keyword evidence="2 6" id="KW-0812">Transmembrane</keyword>
<feature type="compositionally biased region" description="Basic and acidic residues" evidence="5">
    <location>
        <begin position="1"/>
        <end position="10"/>
    </location>
</feature>
<sequence length="379" mass="41905">MTKSDEKEETLPLLSSSSKEKGLRTPTKNIFLPLGTFIYSAGLELGSTTLHQYAYNYTGQASSQNTSLFQDHDNQSELSCHRNSSKHQNANQEDAANWLMYFELMEYSIGIPMIILAGIYSDFIGRKFFILLSVFGSAGQLFCMFIVIYFDLHIGYLFISSAISGIVGTHYTFSLASSVLIADTTGTGKARSFHIALIHSYKGVGQVLANLGSGYLIQLTGFVIPSLISSALCFVACFTLSFEKETLTESIKTAKPSFCRSFLRFFGFFCGRGYRNNVHILKFVANLLCFMMIMCPEVAASSIRTLFILGEPFCFTSEMVGYFGAATDIANHIIGTVLLKLLHLCIHDESSTIIGFLSGIAKFLMIAFSMNAIMIFMSE</sequence>
<feature type="transmembrane region" description="Helical" evidence="6">
    <location>
        <begin position="156"/>
        <end position="181"/>
    </location>
</feature>
<evidence type="ECO:0000256" key="6">
    <source>
        <dbReference type="SAM" id="Phobius"/>
    </source>
</evidence>
<proteinExistence type="predicted"/>
<evidence type="ECO:0000313" key="8">
    <source>
        <dbReference type="Proteomes" id="UP001186944"/>
    </source>
</evidence>
<keyword evidence="8" id="KW-1185">Reference proteome</keyword>
<name>A0AA89BZ61_PINIB</name>
<dbReference type="InterPro" id="IPR036259">
    <property type="entry name" value="MFS_trans_sf"/>
</dbReference>
<dbReference type="GO" id="GO:0016020">
    <property type="term" value="C:membrane"/>
    <property type="evidence" value="ECO:0007669"/>
    <property type="project" value="UniProtKB-SubCell"/>
</dbReference>
<comment type="caution">
    <text evidence="7">The sequence shown here is derived from an EMBL/GenBank/DDBJ whole genome shotgun (WGS) entry which is preliminary data.</text>
</comment>
<feature type="transmembrane region" description="Helical" evidence="6">
    <location>
        <begin position="193"/>
        <end position="216"/>
    </location>
</feature>
<feature type="transmembrane region" description="Helical" evidence="6">
    <location>
        <begin position="98"/>
        <end position="121"/>
    </location>
</feature>
<organism evidence="7 8">
    <name type="scientific">Pinctada imbricata</name>
    <name type="common">Atlantic pearl-oyster</name>
    <name type="synonym">Pinctada martensii</name>
    <dbReference type="NCBI Taxonomy" id="66713"/>
    <lineage>
        <taxon>Eukaryota</taxon>
        <taxon>Metazoa</taxon>
        <taxon>Spiralia</taxon>
        <taxon>Lophotrochozoa</taxon>
        <taxon>Mollusca</taxon>
        <taxon>Bivalvia</taxon>
        <taxon>Autobranchia</taxon>
        <taxon>Pteriomorphia</taxon>
        <taxon>Pterioida</taxon>
        <taxon>Pterioidea</taxon>
        <taxon>Pteriidae</taxon>
        <taxon>Pinctada</taxon>
    </lineage>
</organism>
<gene>
    <name evidence="7" type="ORF">FSP39_010167</name>
</gene>
<feature type="transmembrane region" description="Helical" evidence="6">
    <location>
        <begin position="319"/>
        <end position="342"/>
    </location>
</feature>
<keyword evidence="3 6" id="KW-1133">Transmembrane helix</keyword>
<dbReference type="Pfam" id="PF07690">
    <property type="entry name" value="MFS_1"/>
    <property type="match status" value="1"/>
</dbReference>
<dbReference type="AlphaFoldDB" id="A0AA89BZ61"/>